<dbReference type="GO" id="GO:0006071">
    <property type="term" value="P:glycerol metabolic process"/>
    <property type="evidence" value="ECO:0007669"/>
    <property type="project" value="UniProtKB-KW"/>
</dbReference>
<evidence type="ECO:0000256" key="3">
    <source>
        <dbReference type="ARBA" id="ARBA00023125"/>
    </source>
</evidence>
<keyword evidence="2" id="KW-0805">Transcription regulation</keyword>
<dbReference type="GO" id="GO:0003700">
    <property type="term" value="F:DNA-binding transcription factor activity"/>
    <property type="evidence" value="ECO:0007669"/>
    <property type="project" value="TreeGrafter"/>
</dbReference>
<dbReference type="Pfam" id="PF01614">
    <property type="entry name" value="IclR_C"/>
    <property type="match status" value="1"/>
</dbReference>
<dbReference type="RefSeq" id="WP_091970672.1">
    <property type="nucleotide sequence ID" value="NZ_FOGZ01000022.1"/>
</dbReference>
<comment type="function">
    <text evidence="5">May be an activator protein for the gylABX operon.</text>
</comment>
<dbReference type="InterPro" id="IPR005471">
    <property type="entry name" value="Tscrpt_reg_IclR_N"/>
</dbReference>
<dbReference type="Pfam" id="PF09339">
    <property type="entry name" value="HTH_IclR"/>
    <property type="match status" value="1"/>
</dbReference>
<dbReference type="Gene3D" id="3.30.450.40">
    <property type="match status" value="1"/>
</dbReference>
<keyword evidence="3 9" id="KW-0238">DNA-binding</keyword>
<gene>
    <name evidence="9" type="ORF">SAMN05443377_12229</name>
</gene>
<name>A0A1H9TF79_9ACTN</name>
<evidence type="ECO:0000256" key="5">
    <source>
        <dbReference type="ARBA" id="ARBA00058938"/>
    </source>
</evidence>
<keyword evidence="10" id="KW-1185">Reference proteome</keyword>
<evidence type="ECO:0000256" key="6">
    <source>
        <dbReference type="ARBA" id="ARBA00070406"/>
    </source>
</evidence>
<evidence type="ECO:0000259" key="7">
    <source>
        <dbReference type="PROSITE" id="PS51077"/>
    </source>
</evidence>
<dbReference type="Proteomes" id="UP000198815">
    <property type="component" value="Unassembled WGS sequence"/>
</dbReference>
<dbReference type="AlphaFoldDB" id="A0A1H9TF79"/>
<evidence type="ECO:0000259" key="8">
    <source>
        <dbReference type="PROSITE" id="PS51078"/>
    </source>
</evidence>
<reference evidence="9 10" key="1">
    <citation type="submission" date="2016-10" db="EMBL/GenBank/DDBJ databases">
        <authorList>
            <person name="de Groot N.N."/>
        </authorList>
    </citation>
    <scope>NUCLEOTIDE SEQUENCE [LARGE SCALE GENOMIC DNA]</scope>
    <source>
        <strain evidence="9 10">DSM 16859</strain>
    </source>
</reference>
<dbReference type="Gene3D" id="1.10.10.10">
    <property type="entry name" value="Winged helix-like DNA-binding domain superfamily/Winged helix DNA-binding domain"/>
    <property type="match status" value="1"/>
</dbReference>
<evidence type="ECO:0000256" key="2">
    <source>
        <dbReference type="ARBA" id="ARBA00023015"/>
    </source>
</evidence>
<dbReference type="InterPro" id="IPR029016">
    <property type="entry name" value="GAF-like_dom_sf"/>
</dbReference>
<keyword evidence="4" id="KW-0804">Transcription</keyword>
<feature type="domain" description="HTH iclR-type" evidence="7">
    <location>
        <begin position="8"/>
        <end position="71"/>
    </location>
</feature>
<sequence length="258" mass="27039">MTDALPRIESIDRALALLDALSHAGAEGTSLASLCAGTAMNKSTAYRALATLRARGYVRQDRVNGNYALGPAALMLARRYSSGDSLAASLHPALVALCRRADELVHLGVLNGDQIVYVDKVEPQHVIRVWSEVGRSVAAARTSLGLAILAYSGVERHQLSAYLHDPQVGAVITEEKLWAALDHARLHGYAYEIGQNEPGIACFGVPLLRAGTAVGALSVTTFAGALTASRRAELAALMKEVVPPLLTAGLSLPAALGG</sequence>
<keyword evidence="1" id="KW-0319">Glycerol metabolism</keyword>
<dbReference type="InterPro" id="IPR036388">
    <property type="entry name" value="WH-like_DNA-bd_sf"/>
</dbReference>
<dbReference type="FunFam" id="1.10.10.10:FF:000056">
    <property type="entry name" value="IclR family transcriptional regulator"/>
    <property type="match status" value="1"/>
</dbReference>
<evidence type="ECO:0000313" key="9">
    <source>
        <dbReference type="EMBL" id="SER95852.1"/>
    </source>
</evidence>
<proteinExistence type="predicted"/>
<evidence type="ECO:0000256" key="4">
    <source>
        <dbReference type="ARBA" id="ARBA00023163"/>
    </source>
</evidence>
<dbReference type="GO" id="GO:0045892">
    <property type="term" value="P:negative regulation of DNA-templated transcription"/>
    <property type="evidence" value="ECO:0007669"/>
    <property type="project" value="TreeGrafter"/>
</dbReference>
<dbReference type="InterPro" id="IPR036390">
    <property type="entry name" value="WH_DNA-bd_sf"/>
</dbReference>
<dbReference type="InterPro" id="IPR050707">
    <property type="entry name" value="HTH_MetabolicPath_Reg"/>
</dbReference>
<dbReference type="SUPFAM" id="SSF55781">
    <property type="entry name" value="GAF domain-like"/>
    <property type="match status" value="1"/>
</dbReference>
<dbReference type="PROSITE" id="PS51077">
    <property type="entry name" value="HTH_ICLR"/>
    <property type="match status" value="1"/>
</dbReference>
<evidence type="ECO:0000256" key="1">
    <source>
        <dbReference type="ARBA" id="ARBA00022798"/>
    </source>
</evidence>
<dbReference type="GO" id="GO:0003677">
    <property type="term" value="F:DNA binding"/>
    <property type="evidence" value="ECO:0007669"/>
    <property type="project" value="UniProtKB-KW"/>
</dbReference>
<protein>
    <recommendedName>
        <fullName evidence="6">Glycerol operon regulatory protein</fullName>
    </recommendedName>
</protein>
<dbReference type="SMART" id="SM00346">
    <property type="entry name" value="HTH_ICLR"/>
    <property type="match status" value="1"/>
</dbReference>
<dbReference type="PANTHER" id="PTHR30136:SF24">
    <property type="entry name" value="HTH-TYPE TRANSCRIPTIONAL REPRESSOR ALLR"/>
    <property type="match status" value="1"/>
</dbReference>
<dbReference type="SUPFAM" id="SSF46785">
    <property type="entry name" value="Winged helix' DNA-binding domain"/>
    <property type="match status" value="1"/>
</dbReference>
<dbReference type="PROSITE" id="PS51078">
    <property type="entry name" value="ICLR_ED"/>
    <property type="match status" value="1"/>
</dbReference>
<accession>A0A1H9TF79</accession>
<dbReference type="EMBL" id="FOGZ01000022">
    <property type="protein sequence ID" value="SER95852.1"/>
    <property type="molecule type" value="Genomic_DNA"/>
</dbReference>
<dbReference type="OrthoDB" id="7274111at2"/>
<dbReference type="STRING" id="64702.SAMN05443377_12229"/>
<dbReference type="PANTHER" id="PTHR30136">
    <property type="entry name" value="HELIX-TURN-HELIX TRANSCRIPTIONAL REGULATOR, ICLR FAMILY"/>
    <property type="match status" value="1"/>
</dbReference>
<organism evidence="9 10">
    <name type="scientific">Propionibacterium cyclohexanicum</name>
    <dbReference type="NCBI Taxonomy" id="64702"/>
    <lineage>
        <taxon>Bacteria</taxon>
        <taxon>Bacillati</taxon>
        <taxon>Actinomycetota</taxon>
        <taxon>Actinomycetes</taxon>
        <taxon>Propionibacteriales</taxon>
        <taxon>Propionibacteriaceae</taxon>
        <taxon>Propionibacterium</taxon>
    </lineage>
</organism>
<evidence type="ECO:0000313" key="10">
    <source>
        <dbReference type="Proteomes" id="UP000198815"/>
    </source>
</evidence>
<dbReference type="InterPro" id="IPR014757">
    <property type="entry name" value="Tscrpt_reg_IclR_C"/>
</dbReference>
<feature type="domain" description="IclR-ED" evidence="8">
    <location>
        <begin position="72"/>
        <end position="258"/>
    </location>
</feature>